<comment type="caution">
    <text evidence="8">The sequence shown here is derived from an EMBL/GenBank/DDBJ whole genome shotgun (WGS) entry which is preliminary data.</text>
</comment>
<keyword evidence="3 7" id="KW-0963">Cytoplasm</keyword>
<dbReference type="Proteomes" id="UP001491310">
    <property type="component" value="Unassembled WGS sequence"/>
</dbReference>
<protein>
    <recommendedName>
        <fullName evidence="7">Signal recognition particle 14 kDa protein</fullName>
        <shortName evidence="7">SRP14</shortName>
    </recommendedName>
</protein>
<keyword evidence="4 7" id="KW-0694">RNA-binding</keyword>
<evidence type="ECO:0000256" key="3">
    <source>
        <dbReference type="ARBA" id="ARBA00022490"/>
    </source>
</evidence>
<proteinExistence type="inferred from homology"/>
<organism evidence="8 9">
    <name type="scientific">Coccomyxa subellipsoidea</name>
    <dbReference type="NCBI Taxonomy" id="248742"/>
    <lineage>
        <taxon>Eukaryota</taxon>
        <taxon>Viridiplantae</taxon>
        <taxon>Chlorophyta</taxon>
        <taxon>core chlorophytes</taxon>
        <taxon>Trebouxiophyceae</taxon>
        <taxon>Trebouxiophyceae incertae sedis</taxon>
        <taxon>Coccomyxaceae</taxon>
        <taxon>Coccomyxa</taxon>
    </lineage>
</organism>
<dbReference type="EMBL" id="JALJOT010000007">
    <property type="protein sequence ID" value="KAK9908809.1"/>
    <property type="molecule type" value="Genomic_DNA"/>
</dbReference>
<keyword evidence="6 7" id="KW-0687">Ribonucleoprotein</keyword>
<dbReference type="InterPro" id="IPR003210">
    <property type="entry name" value="Signal_recog_particle_SRP14"/>
</dbReference>
<evidence type="ECO:0000256" key="4">
    <source>
        <dbReference type="ARBA" id="ARBA00022884"/>
    </source>
</evidence>
<gene>
    <name evidence="8" type="ORF">WJX75_003183</name>
</gene>
<comment type="subcellular location">
    <subcellularLocation>
        <location evidence="1 7">Cytoplasm</location>
    </subcellularLocation>
</comment>
<comment type="function">
    <text evidence="7">Component of the signal recognition particle (SRP) complex, a ribonucleoprotein complex that mediates the cotranslational targeting of secretory and membrane proteins to the endoplasmic reticulum (ER). SRP9 together with SRP14 and the Alu portion of the SRP RNA, constitutes the elongation arrest domain of SRP. The complex of SRP9 and SRP14 is required for SRP RNA binding.</text>
</comment>
<accession>A0ABR2YPA0</accession>
<evidence type="ECO:0000256" key="6">
    <source>
        <dbReference type="ARBA" id="ARBA00023274"/>
    </source>
</evidence>
<dbReference type="PANTHER" id="PTHR12013">
    <property type="entry name" value="SIGNAL RECOGNITION PARTICLE 14 KD PROTEIN"/>
    <property type="match status" value="1"/>
</dbReference>
<keyword evidence="9" id="KW-1185">Reference proteome</keyword>
<evidence type="ECO:0000256" key="7">
    <source>
        <dbReference type="RuleBase" id="RU368100"/>
    </source>
</evidence>
<evidence type="ECO:0000256" key="2">
    <source>
        <dbReference type="ARBA" id="ARBA00010349"/>
    </source>
</evidence>
<evidence type="ECO:0000313" key="8">
    <source>
        <dbReference type="EMBL" id="KAK9908809.1"/>
    </source>
</evidence>
<dbReference type="SUPFAM" id="SSF54762">
    <property type="entry name" value="Signal recognition particle alu RNA binding heterodimer, SRP9/14"/>
    <property type="match status" value="1"/>
</dbReference>
<comment type="similarity">
    <text evidence="2 7">Belongs to the SRP14 family.</text>
</comment>
<comment type="subunit">
    <text evidence="7">Heterodimer with SRP9; binds RNA as heterodimer. Component of a signal recognition particle (SRP) complex that consists of a 7SL RNA molecule of 300 nucleotides and six protein subunits: SRP72, SRP68, SRP54, SRP19, SRP14 and SRP9.</text>
</comment>
<dbReference type="Gene3D" id="3.30.720.10">
    <property type="entry name" value="Signal recognition particle alu RNA binding heterodimer, srp9/1"/>
    <property type="match status" value="1"/>
</dbReference>
<evidence type="ECO:0000256" key="5">
    <source>
        <dbReference type="ARBA" id="ARBA00023135"/>
    </source>
</evidence>
<reference evidence="8 9" key="1">
    <citation type="journal article" date="2024" name="Nat. Commun.">
        <title>Phylogenomics reveals the evolutionary origins of lichenization in chlorophyte algae.</title>
        <authorList>
            <person name="Puginier C."/>
            <person name="Libourel C."/>
            <person name="Otte J."/>
            <person name="Skaloud P."/>
            <person name="Haon M."/>
            <person name="Grisel S."/>
            <person name="Petersen M."/>
            <person name="Berrin J.G."/>
            <person name="Delaux P.M."/>
            <person name="Dal Grande F."/>
            <person name="Keller J."/>
        </authorList>
    </citation>
    <scope>NUCLEOTIDE SEQUENCE [LARGE SCALE GENOMIC DNA]</scope>
    <source>
        <strain evidence="8 9">SAG 216-7</strain>
    </source>
</reference>
<evidence type="ECO:0000313" key="9">
    <source>
        <dbReference type="Proteomes" id="UP001491310"/>
    </source>
</evidence>
<sequence length="103" mass="11895">MLQLDPDRFLNELGRLFERAKAKKNTVSVTLKRSNLKPRKTRNPDPAAEYVCLVRATDGKRKISTTLNAKEYARFQESYGTILKAHMDALKKREKTKTKTVKK</sequence>
<evidence type="ECO:0000256" key="1">
    <source>
        <dbReference type="ARBA" id="ARBA00004496"/>
    </source>
</evidence>
<dbReference type="Pfam" id="PF02290">
    <property type="entry name" value="SRP14"/>
    <property type="match status" value="1"/>
</dbReference>
<keyword evidence="5 7" id="KW-0733">Signal recognition particle</keyword>
<name>A0ABR2YPA0_9CHLO</name>
<dbReference type="InterPro" id="IPR009018">
    <property type="entry name" value="Signal_recog_particle_SRP9/14"/>
</dbReference>